<evidence type="ECO:0000313" key="3">
    <source>
        <dbReference type="EMBL" id="MBC5763982.1"/>
    </source>
</evidence>
<dbReference type="InterPro" id="IPR002716">
    <property type="entry name" value="PIN_dom"/>
</dbReference>
<organism evidence="3 4">
    <name type="scientific">Ramlibacter albus</name>
    <dbReference type="NCBI Taxonomy" id="2079448"/>
    <lineage>
        <taxon>Bacteria</taxon>
        <taxon>Pseudomonadati</taxon>
        <taxon>Pseudomonadota</taxon>
        <taxon>Betaproteobacteria</taxon>
        <taxon>Burkholderiales</taxon>
        <taxon>Comamonadaceae</taxon>
        <taxon>Ramlibacter</taxon>
    </lineage>
</organism>
<evidence type="ECO:0000256" key="1">
    <source>
        <dbReference type="ARBA" id="ARBA00022842"/>
    </source>
</evidence>
<dbReference type="InterPro" id="IPR029060">
    <property type="entry name" value="PIN-like_dom_sf"/>
</dbReference>
<protein>
    <submittedName>
        <fullName evidence="3">Type II toxin-antitoxin system VapC family toxin</fullName>
    </submittedName>
</protein>
<gene>
    <name evidence="3" type="ORF">H8R02_05935</name>
</gene>
<feature type="domain" description="PIN" evidence="2">
    <location>
        <begin position="19"/>
        <end position="135"/>
    </location>
</feature>
<comment type="caution">
    <text evidence="3">The sequence shown here is derived from an EMBL/GenBank/DDBJ whole genome shotgun (WGS) entry which is preliminary data.</text>
</comment>
<dbReference type="RefSeq" id="WP_187080391.1">
    <property type="nucleotide sequence ID" value="NZ_JACORU010000001.1"/>
</dbReference>
<name>A0A923M7H7_9BURK</name>
<proteinExistence type="predicted"/>
<dbReference type="InterPro" id="IPR044153">
    <property type="entry name" value="PIN_Pae0151-like"/>
</dbReference>
<evidence type="ECO:0000259" key="2">
    <source>
        <dbReference type="Pfam" id="PF01850"/>
    </source>
</evidence>
<dbReference type="Proteomes" id="UP000596827">
    <property type="component" value="Unassembled WGS sequence"/>
</dbReference>
<sequence length="142" mass="15747">MSPLYVAEPPARYFHRPPVVLDCSVLASVLFKEASREEAAALLVGKSLQAPHVLDSELASVALKKKESETPEAIENAFAKYHDYDIELHPTDARGQYELARRYQLSAYDAAYLWLASALHVPLLTFDKKLAKAAREHLAGLA</sequence>
<dbReference type="CDD" id="cd09873">
    <property type="entry name" value="PIN_Pae0151-like"/>
    <property type="match status" value="1"/>
</dbReference>
<dbReference type="InterPro" id="IPR051619">
    <property type="entry name" value="TypeII_TA_RNase_PINc/VapC"/>
</dbReference>
<dbReference type="PANTHER" id="PTHR35901:SF1">
    <property type="entry name" value="EXONUCLEASE VAPC9"/>
    <property type="match status" value="1"/>
</dbReference>
<dbReference type="Gene3D" id="3.40.50.1010">
    <property type="entry name" value="5'-nuclease"/>
    <property type="match status" value="1"/>
</dbReference>
<dbReference type="Pfam" id="PF01850">
    <property type="entry name" value="PIN"/>
    <property type="match status" value="1"/>
</dbReference>
<dbReference type="AlphaFoldDB" id="A0A923M7H7"/>
<accession>A0A923M7H7</accession>
<keyword evidence="1" id="KW-0460">Magnesium</keyword>
<dbReference type="SUPFAM" id="SSF88723">
    <property type="entry name" value="PIN domain-like"/>
    <property type="match status" value="1"/>
</dbReference>
<dbReference type="PANTHER" id="PTHR35901">
    <property type="entry name" value="RIBONUCLEASE VAPC3"/>
    <property type="match status" value="1"/>
</dbReference>
<evidence type="ECO:0000313" key="4">
    <source>
        <dbReference type="Proteomes" id="UP000596827"/>
    </source>
</evidence>
<reference evidence="3" key="1">
    <citation type="submission" date="2020-08" db="EMBL/GenBank/DDBJ databases">
        <title>Ramlibacter sp. GTP1 16S ribosomal RNA gene genome sequencing and assembly.</title>
        <authorList>
            <person name="Kang M."/>
        </authorList>
    </citation>
    <scope>NUCLEOTIDE SEQUENCE</scope>
    <source>
        <strain evidence="3">GTP1</strain>
    </source>
</reference>
<keyword evidence="4" id="KW-1185">Reference proteome</keyword>
<dbReference type="EMBL" id="JACORU010000001">
    <property type="protein sequence ID" value="MBC5763982.1"/>
    <property type="molecule type" value="Genomic_DNA"/>
</dbReference>